<organism evidence="3 4">
    <name type="scientific">Leifsonia tongyongensis</name>
    <dbReference type="NCBI Taxonomy" id="1268043"/>
    <lineage>
        <taxon>Bacteria</taxon>
        <taxon>Bacillati</taxon>
        <taxon>Actinomycetota</taxon>
        <taxon>Actinomycetes</taxon>
        <taxon>Micrococcales</taxon>
        <taxon>Microbacteriaceae</taxon>
        <taxon>Leifsonia</taxon>
    </lineage>
</organism>
<sequence>MKQQSITNLPLSPDEERRRRMIKYSVAMGIRVLCIIAILFVPGYWAIIPAIGAVFLPYFAVVIANVGSDPRQATVQRPGNILPMTPPAHAPGGDAESDARTGEPADGSAAADPDDEDEEGEQREHGT</sequence>
<dbReference type="Proteomes" id="UP000474967">
    <property type="component" value="Unassembled WGS sequence"/>
</dbReference>
<feature type="transmembrane region" description="Helical" evidence="2">
    <location>
        <begin position="47"/>
        <end position="67"/>
    </location>
</feature>
<feature type="region of interest" description="Disordered" evidence="1">
    <location>
        <begin position="72"/>
        <end position="127"/>
    </location>
</feature>
<keyword evidence="2" id="KW-0472">Membrane</keyword>
<evidence type="ECO:0000256" key="1">
    <source>
        <dbReference type="SAM" id="MobiDB-lite"/>
    </source>
</evidence>
<dbReference type="InterPro" id="IPR021449">
    <property type="entry name" value="DUF3099"/>
</dbReference>
<dbReference type="Pfam" id="PF11298">
    <property type="entry name" value="DUF3099"/>
    <property type="match status" value="1"/>
</dbReference>
<comment type="caution">
    <text evidence="3">The sequence shown here is derived from an EMBL/GenBank/DDBJ whole genome shotgun (WGS) entry which is preliminary data.</text>
</comment>
<feature type="compositionally biased region" description="Acidic residues" evidence="1">
    <location>
        <begin position="112"/>
        <end position="121"/>
    </location>
</feature>
<keyword evidence="2" id="KW-1133">Transmembrane helix</keyword>
<feature type="transmembrane region" description="Helical" evidence="2">
    <location>
        <begin position="21"/>
        <end position="41"/>
    </location>
</feature>
<keyword evidence="4" id="KW-1185">Reference proteome</keyword>
<dbReference type="AlphaFoldDB" id="A0A6L9XXN9"/>
<evidence type="ECO:0000313" key="3">
    <source>
        <dbReference type="EMBL" id="NEN06200.1"/>
    </source>
</evidence>
<evidence type="ECO:0000256" key="2">
    <source>
        <dbReference type="SAM" id="Phobius"/>
    </source>
</evidence>
<proteinExistence type="predicted"/>
<name>A0A6L9XXN9_9MICO</name>
<protein>
    <submittedName>
        <fullName evidence="3">DUF3099 domain-containing protein</fullName>
    </submittedName>
</protein>
<dbReference type="EMBL" id="JAAGWY010000002">
    <property type="protein sequence ID" value="NEN06200.1"/>
    <property type="molecule type" value="Genomic_DNA"/>
</dbReference>
<dbReference type="RefSeq" id="WP_163289639.1">
    <property type="nucleotide sequence ID" value="NZ_JAAGWY010000002.1"/>
</dbReference>
<evidence type="ECO:0000313" key="4">
    <source>
        <dbReference type="Proteomes" id="UP000474967"/>
    </source>
</evidence>
<accession>A0A6L9XXN9</accession>
<gene>
    <name evidence="3" type="ORF">G3T36_09960</name>
</gene>
<keyword evidence="2" id="KW-0812">Transmembrane</keyword>
<reference evidence="3 4" key="1">
    <citation type="journal article" date="2014" name="J. Microbiol.">
        <title>Diaminobutyricibacter tongyongensis gen. nov., sp. nov. and Homoserinibacter gongjuensis gen. nov., sp. nov. belong to the family Microbacteriaceae.</title>
        <authorList>
            <person name="Kim S.J."/>
            <person name="Ahn J.H."/>
            <person name="Weon H.Y."/>
            <person name="Hamada M."/>
            <person name="Suzuki K."/>
            <person name="Kwon S.W."/>
        </authorList>
    </citation>
    <scope>NUCLEOTIDE SEQUENCE [LARGE SCALE GENOMIC DNA]</scope>
    <source>
        <strain evidence="3 4">NBRC 108724</strain>
    </source>
</reference>